<dbReference type="EMBL" id="JBHUHP010000009">
    <property type="protein sequence ID" value="MFD2091896.1"/>
    <property type="molecule type" value="Genomic_DNA"/>
</dbReference>
<feature type="transmembrane region" description="Helical" evidence="1">
    <location>
        <begin position="50"/>
        <end position="72"/>
    </location>
</feature>
<keyword evidence="3" id="KW-1185">Reference proteome</keyword>
<evidence type="ECO:0000256" key="1">
    <source>
        <dbReference type="SAM" id="Phobius"/>
    </source>
</evidence>
<keyword evidence="1" id="KW-0472">Membrane</keyword>
<accession>A0ABW4X901</accession>
<feature type="transmembrane region" description="Helical" evidence="1">
    <location>
        <begin position="132"/>
        <end position="152"/>
    </location>
</feature>
<dbReference type="Proteomes" id="UP001597402">
    <property type="component" value="Unassembled WGS sequence"/>
</dbReference>
<name>A0ABW4X901_9ACTN</name>
<gene>
    <name evidence="2" type="ORF">ACFSHS_09980</name>
</gene>
<keyword evidence="1" id="KW-0812">Transmembrane</keyword>
<sequence length="165" mass="16547">MVSPAVRKLALTAHVTTSVGWLGAVGAFAALGVAGMAAESQATVRGAYVAADVVTWAVIVPLCLASLVTGVVQSVGTPWGLLRHWWVAIKLVLTVAATALLLLHTQPIGHLSGVASSGAAFGADLDGMRLQLVVDAAAALAVLTGATALAVFKPRGLTGVGRHPA</sequence>
<dbReference type="RefSeq" id="WP_376874692.1">
    <property type="nucleotide sequence ID" value="NZ_JBHUHP010000009.1"/>
</dbReference>
<evidence type="ECO:0000313" key="3">
    <source>
        <dbReference type="Proteomes" id="UP001597402"/>
    </source>
</evidence>
<comment type="caution">
    <text evidence="2">The sequence shown here is derived from an EMBL/GenBank/DDBJ whole genome shotgun (WGS) entry which is preliminary data.</text>
</comment>
<feature type="transmembrane region" description="Helical" evidence="1">
    <location>
        <begin position="84"/>
        <end position="103"/>
    </location>
</feature>
<evidence type="ECO:0008006" key="4">
    <source>
        <dbReference type="Google" id="ProtNLM"/>
    </source>
</evidence>
<evidence type="ECO:0000313" key="2">
    <source>
        <dbReference type="EMBL" id="MFD2091896.1"/>
    </source>
</evidence>
<organism evidence="2 3">
    <name type="scientific">Blastococcus deserti</name>
    <dbReference type="NCBI Taxonomy" id="2259033"/>
    <lineage>
        <taxon>Bacteria</taxon>
        <taxon>Bacillati</taxon>
        <taxon>Actinomycetota</taxon>
        <taxon>Actinomycetes</taxon>
        <taxon>Geodermatophilales</taxon>
        <taxon>Geodermatophilaceae</taxon>
        <taxon>Blastococcus</taxon>
    </lineage>
</organism>
<feature type="transmembrane region" description="Helical" evidence="1">
    <location>
        <begin position="20"/>
        <end position="38"/>
    </location>
</feature>
<proteinExistence type="predicted"/>
<keyword evidence="1" id="KW-1133">Transmembrane helix</keyword>
<protein>
    <recommendedName>
        <fullName evidence="4">DUF2269 domain-containing protein</fullName>
    </recommendedName>
</protein>
<reference evidence="3" key="1">
    <citation type="journal article" date="2019" name="Int. J. Syst. Evol. Microbiol.">
        <title>The Global Catalogue of Microorganisms (GCM) 10K type strain sequencing project: providing services to taxonomists for standard genome sequencing and annotation.</title>
        <authorList>
            <consortium name="The Broad Institute Genomics Platform"/>
            <consortium name="The Broad Institute Genome Sequencing Center for Infectious Disease"/>
            <person name="Wu L."/>
            <person name="Ma J."/>
        </authorList>
    </citation>
    <scope>NUCLEOTIDE SEQUENCE [LARGE SCALE GENOMIC DNA]</scope>
    <source>
        <strain evidence="3">JCM 3338</strain>
    </source>
</reference>